<dbReference type="PROSITE" id="PS00108">
    <property type="entry name" value="PROTEIN_KINASE_ST"/>
    <property type="match status" value="1"/>
</dbReference>
<feature type="compositionally biased region" description="Basic residues" evidence="10">
    <location>
        <begin position="44"/>
        <end position="55"/>
    </location>
</feature>
<proteinExistence type="predicted"/>
<gene>
    <name evidence="12" type="ORF">NDU88_008488</name>
</gene>
<feature type="region of interest" description="Disordered" evidence="10">
    <location>
        <begin position="1"/>
        <end position="57"/>
    </location>
</feature>
<evidence type="ECO:0000256" key="6">
    <source>
        <dbReference type="ARBA" id="ARBA00022840"/>
    </source>
</evidence>
<keyword evidence="13" id="KW-1185">Reference proteome</keyword>
<keyword evidence="5" id="KW-0418">Kinase</keyword>
<evidence type="ECO:0000259" key="11">
    <source>
        <dbReference type="PROSITE" id="PS50011"/>
    </source>
</evidence>
<evidence type="ECO:0000256" key="10">
    <source>
        <dbReference type="SAM" id="MobiDB-lite"/>
    </source>
</evidence>
<dbReference type="PROSITE" id="PS00107">
    <property type="entry name" value="PROTEIN_KINASE_ATP"/>
    <property type="match status" value="1"/>
</dbReference>
<feature type="region of interest" description="Disordered" evidence="10">
    <location>
        <begin position="371"/>
        <end position="400"/>
    </location>
</feature>
<sequence>MEGRLAGGELVTSINVKQRRPERAAGGGPRNPTSGSPSPERPAGVKKHHHKHSVKSRYQVMETLGRGTYGKVKKAVERSSGRVVAVKSIGKDKITDELDKVHLQREIEITALLKHEHIVQVYEVFENKDKIIIIMEYASNGELYDYVNNRHLISENEARGFFRQIVSAVHYCHKKGVVHRDLKLENILLDANLQVKLADFGLSTIYNKDQVLETFCGSPLYASPEIVNGLPYQGPEVDCWALGVLLYALVYGSMPFDNSNYRTLAEQISTGEYRKPPHLSGACGLIDWLLTVDSRYRATIEDVANHWWVNWGFDSVVCDCDLAQECQSPLLARYIDCQNLLSFEESGFGGEARTHQECSLQAEETKECEAGLRKSKKENDIKHPQQDNVSKATSKKPKGILKKRSSFDSAFFSSLSFSENVSLACDADGQGEHTPAIQPTDSIDKATISSRQPTMTMPRKGILKKHYERESGYSSSPERGISSVCPSTVDHSTERKVKSEKGQQNRRGILKRNGRFSTSLDLPVDCSALKLSDSLKDLIHFSGRPSSIISDDSFLSSDSFDLLDMTGEVTRQLFSHSHNQAAAYSSASEDEEGTGVPRVHAKREADKSNHVFHDHSFLQEEHSVASAVYTQARKICDCMNE</sequence>
<dbReference type="AlphaFoldDB" id="A0AAV7N551"/>
<keyword evidence="3" id="KW-0808">Transferase</keyword>
<evidence type="ECO:0000256" key="8">
    <source>
        <dbReference type="ARBA" id="ARBA00048679"/>
    </source>
</evidence>
<feature type="binding site" evidence="9">
    <location>
        <position position="91"/>
    </location>
    <ligand>
        <name>ATP</name>
        <dbReference type="ChEBI" id="CHEBI:30616"/>
    </ligand>
</feature>
<keyword evidence="6 9" id="KW-0067">ATP-binding</keyword>
<dbReference type="InterPro" id="IPR017441">
    <property type="entry name" value="Protein_kinase_ATP_BS"/>
</dbReference>
<dbReference type="InterPro" id="IPR011009">
    <property type="entry name" value="Kinase-like_dom_sf"/>
</dbReference>
<dbReference type="Proteomes" id="UP001066276">
    <property type="component" value="Chromosome 9"/>
</dbReference>
<dbReference type="FunFam" id="1.10.510.10:FF:001698">
    <property type="entry name" value="NUAK family, SNF1-like kinase, 1b"/>
    <property type="match status" value="1"/>
</dbReference>
<dbReference type="PANTHER" id="PTHR24346">
    <property type="entry name" value="MAP/MICROTUBULE AFFINITY-REGULATING KINASE"/>
    <property type="match status" value="1"/>
</dbReference>
<dbReference type="Pfam" id="PF00069">
    <property type="entry name" value="Pkinase"/>
    <property type="match status" value="1"/>
</dbReference>
<dbReference type="FunFam" id="3.30.200.20:FF:000042">
    <property type="entry name" value="Aurora kinase A"/>
    <property type="match status" value="1"/>
</dbReference>
<organism evidence="12 13">
    <name type="scientific">Pleurodeles waltl</name>
    <name type="common">Iberian ribbed newt</name>
    <dbReference type="NCBI Taxonomy" id="8319"/>
    <lineage>
        <taxon>Eukaryota</taxon>
        <taxon>Metazoa</taxon>
        <taxon>Chordata</taxon>
        <taxon>Craniata</taxon>
        <taxon>Vertebrata</taxon>
        <taxon>Euteleostomi</taxon>
        <taxon>Amphibia</taxon>
        <taxon>Batrachia</taxon>
        <taxon>Caudata</taxon>
        <taxon>Salamandroidea</taxon>
        <taxon>Salamandridae</taxon>
        <taxon>Pleurodelinae</taxon>
        <taxon>Pleurodeles</taxon>
    </lineage>
</organism>
<feature type="region of interest" description="Disordered" evidence="10">
    <location>
        <begin position="467"/>
        <end position="507"/>
    </location>
</feature>
<dbReference type="EMBL" id="JANPWB010000013">
    <property type="protein sequence ID" value="KAJ1111151.1"/>
    <property type="molecule type" value="Genomic_DNA"/>
</dbReference>
<feature type="compositionally biased region" description="Basic and acidic residues" evidence="10">
    <location>
        <begin position="491"/>
        <end position="503"/>
    </location>
</feature>
<dbReference type="EC" id="2.7.11.1" evidence="1"/>
<feature type="domain" description="Protein kinase" evidence="11">
    <location>
        <begin position="58"/>
        <end position="309"/>
    </location>
</feature>
<dbReference type="GO" id="GO:0035556">
    <property type="term" value="P:intracellular signal transduction"/>
    <property type="evidence" value="ECO:0007669"/>
    <property type="project" value="TreeGrafter"/>
</dbReference>
<evidence type="ECO:0000313" key="12">
    <source>
        <dbReference type="EMBL" id="KAJ1111151.1"/>
    </source>
</evidence>
<dbReference type="InterPro" id="IPR000719">
    <property type="entry name" value="Prot_kinase_dom"/>
</dbReference>
<evidence type="ECO:0000256" key="4">
    <source>
        <dbReference type="ARBA" id="ARBA00022741"/>
    </source>
</evidence>
<comment type="caution">
    <text evidence="12">The sequence shown here is derived from an EMBL/GenBank/DDBJ whole genome shotgun (WGS) entry which is preliminary data.</text>
</comment>
<reference evidence="12" key="1">
    <citation type="journal article" date="2022" name="bioRxiv">
        <title>Sequencing and chromosome-scale assembly of the giantPleurodeles waltlgenome.</title>
        <authorList>
            <person name="Brown T."/>
            <person name="Elewa A."/>
            <person name="Iarovenko S."/>
            <person name="Subramanian E."/>
            <person name="Araus A.J."/>
            <person name="Petzold A."/>
            <person name="Susuki M."/>
            <person name="Suzuki K.-i.T."/>
            <person name="Hayashi T."/>
            <person name="Toyoda A."/>
            <person name="Oliveira C."/>
            <person name="Osipova E."/>
            <person name="Leigh N.D."/>
            <person name="Simon A."/>
            <person name="Yun M.H."/>
        </authorList>
    </citation>
    <scope>NUCLEOTIDE SEQUENCE</scope>
    <source>
        <strain evidence="12">20211129_DDA</strain>
        <tissue evidence="12">Liver</tissue>
    </source>
</reference>
<evidence type="ECO:0000256" key="5">
    <source>
        <dbReference type="ARBA" id="ARBA00022777"/>
    </source>
</evidence>
<protein>
    <recommendedName>
        <fullName evidence="1">non-specific serine/threonine protein kinase</fullName>
        <ecNumber evidence="1">2.7.11.1</ecNumber>
    </recommendedName>
</protein>
<evidence type="ECO:0000256" key="2">
    <source>
        <dbReference type="ARBA" id="ARBA00022527"/>
    </source>
</evidence>
<dbReference type="InterPro" id="IPR008271">
    <property type="entry name" value="Ser/Thr_kinase_AS"/>
</dbReference>
<keyword evidence="4 9" id="KW-0547">Nucleotide-binding</keyword>
<evidence type="ECO:0000256" key="3">
    <source>
        <dbReference type="ARBA" id="ARBA00022679"/>
    </source>
</evidence>
<accession>A0AAV7N551</accession>
<keyword evidence="2" id="KW-0723">Serine/threonine-protein kinase</keyword>
<dbReference type="GO" id="GO:0000226">
    <property type="term" value="P:microtubule cytoskeleton organization"/>
    <property type="evidence" value="ECO:0007669"/>
    <property type="project" value="TreeGrafter"/>
</dbReference>
<evidence type="ECO:0000256" key="7">
    <source>
        <dbReference type="ARBA" id="ARBA00047899"/>
    </source>
</evidence>
<comment type="catalytic activity">
    <reaction evidence="7">
        <text>L-threonyl-[protein] + ATP = O-phospho-L-threonyl-[protein] + ADP + H(+)</text>
        <dbReference type="Rhea" id="RHEA:46608"/>
        <dbReference type="Rhea" id="RHEA-COMP:11060"/>
        <dbReference type="Rhea" id="RHEA-COMP:11605"/>
        <dbReference type="ChEBI" id="CHEBI:15378"/>
        <dbReference type="ChEBI" id="CHEBI:30013"/>
        <dbReference type="ChEBI" id="CHEBI:30616"/>
        <dbReference type="ChEBI" id="CHEBI:61977"/>
        <dbReference type="ChEBI" id="CHEBI:456216"/>
        <dbReference type="EC" id="2.7.11.1"/>
    </reaction>
</comment>
<comment type="catalytic activity">
    <reaction evidence="8">
        <text>L-seryl-[protein] + ATP = O-phospho-L-seryl-[protein] + ADP + H(+)</text>
        <dbReference type="Rhea" id="RHEA:17989"/>
        <dbReference type="Rhea" id="RHEA-COMP:9863"/>
        <dbReference type="Rhea" id="RHEA-COMP:11604"/>
        <dbReference type="ChEBI" id="CHEBI:15378"/>
        <dbReference type="ChEBI" id="CHEBI:29999"/>
        <dbReference type="ChEBI" id="CHEBI:30616"/>
        <dbReference type="ChEBI" id="CHEBI:83421"/>
        <dbReference type="ChEBI" id="CHEBI:456216"/>
        <dbReference type="EC" id="2.7.11.1"/>
    </reaction>
</comment>
<dbReference type="Gene3D" id="1.10.510.10">
    <property type="entry name" value="Transferase(Phosphotransferase) domain 1"/>
    <property type="match status" value="1"/>
</dbReference>
<dbReference type="GO" id="GO:0005524">
    <property type="term" value="F:ATP binding"/>
    <property type="evidence" value="ECO:0007669"/>
    <property type="project" value="UniProtKB-UniRule"/>
</dbReference>
<dbReference type="SUPFAM" id="SSF56112">
    <property type="entry name" value="Protein kinase-like (PK-like)"/>
    <property type="match status" value="1"/>
</dbReference>
<name>A0AAV7N551_PLEWA</name>
<dbReference type="PROSITE" id="PS50011">
    <property type="entry name" value="PROTEIN_KINASE_DOM"/>
    <property type="match status" value="1"/>
</dbReference>
<feature type="compositionally biased region" description="Basic and acidic residues" evidence="10">
    <location>
        <begin position="371"/>
        <end position="385"/>
    </location>
</feature>
<evidence type="ECO:0000313" key="13">
    <source>
        <dbReference type="Proteomes" id="UP001066276"/>
    </source>
</evidence>
<dbReference type="GO" id="GO:0005737">
    <property type="term" value="C:cytoplasm"/>
    <property type="evidence" value="ECO:0007669"/>
    <property type="project" value="TreeGrafter"/>
</dbReference>
<evidence type="ECO:0000256" key="1">
    <source>
        <dbReference type="ARBA" id="ARBA00012513"/>
    </source>
</evidence>
<dbReference type="PANTHER" id="PTHR24346:SF100">
    <property type="entry name" value="NUAK FAMILY SNF1-LIKE KINASE 1"/>
    <property type="match status" value="1"/>
</dbReference>
<dbReference type="GO" id="GO:0050321">
    <property type="term" value="F:tau-protein kinase activity"/>
    <property type="evidence" value="ECO:0007669"/>
    <property type="project" value="TreeGrafter"/>
</dbReference>
<dbReference type="SMART" id="SM00220">
    <property type="entry name" value="S_TKc"/>
    <property type="match status" value="1"/>
</dbReference>
<evidence type="ECO:0000256" key="9">
    <source>
        <dbReference type="PROSITE-ProRule" id="PRU10141"/>
    </source>
</evidence>